<organism evidence="7 8">
    <name type="scientific">Streptomyces xanthii</name>
    <dbReference type="NCBI Taxonomy" id="2768069"/>
    <lineage>
        <taxon>Bacteria</taxon>
        <taxon>Bacillati</taxon>
        <taxon>Actinomycetota</taxon>
        <taxon>Actinomycetes</taxon>
        <taxon>Kitasatosporales</taxon>
        <taxon>Streptomycetaceae</taxon>
        <taxon>Streptomyces</taxon>
    </lineage>
</organism>
<evidence type="ECO:0000313" key="8">
    <source>
        <dbReference type="Proteomes" id="UP000516428"/>
    </source>
</evidence>
<feature type="transmembrane region" description="Helical" evidence="5">
    <location>
        <begin position="52"/>
        <end position="80"/>
    </location>
</feature>
<proteinExistence type="predicted"/>
<evidence type="ECO:0000313" key="7">
    <source>
        <dbReference type="EMBL" id="QNS07679.1"/>
    </source>
</evidence>
<evidence type="ECO:0000256" key="5">
    <source>
        <dbReference type="SAM" id="Phobius"/>
    </source>
</evidence>
<dbReference type="AlphaFoldDB" id="A0A7H1BG24"/>
<accession>A0A7H1BG24</accession>
<keyword evidence="4 5" id="KW-0472">Membrane</keyword>
<comment type="subcellular location">
    <subcellularLocation>
        <location evidence="1">Membrane</location>
        <topology evidence="1">Multi-pass membrane protein</topology>
    </subcellularLocation>
</comment>
<evidence type="ECO:0000256" key="3">
    <source>
        <dbReference type="ARBA" id="ARBA00022989"/>
    </source>
</evidence>
<sequence>MFIGYVIVAALLALASAGSAFATFSRNPQVVSGMTKVGVPDSWLPWLATAKAAGALGLLAGLAVAPLGVAAAVGLVLYFVGAVISHVRVKDFAVAPVVVLTLLAAAALVLRIASA</sequence>
<evidence type="ECO:0000256" key="1">
    <source>
        <dbReference type="ARBA" id="ARBA00004141"/>
    </source>
</evidence>
<evidence type="ECO:0000256" key="6">
    <source>
        <dbReference type="SAM" id="SignalP"/>
    </source>
</evidence>
<protein>
    <submittedName>
        <fullName evidence="7">DoxX family protein</fullName>
    </submittedName>
</protein>
<dbReference type="EMBL" id="CP061281">
    <property type="protein sequence ID" value="QNS07679.1"/>
    <property type="molecule type" value="Genomic_DNA"/>
</dbReference>
<keyword evidence="6" id="KW-0732">Signal</keyword>
<feature type="chain" id="PRO_5028985137" evidence="6">
    <location>
        <begin position="23"/>
        <end position="115"/>
    </location>
</feature>
<dbReference type="Proteomes" id="UP000516428">
    <property type="component" value="Chromosome"/>
</dbReference>
<dbReference type="InterPro" id="IPR032808">
    <property type="entry name" value="DoxX"/>
</dbReference>
<feature type="signal peptide" evidence="6">
    <location>
        <begin position="1"/>
        <end position="22"/>
    </location>
</feature>
<reference evidence="7 8" key="1">
    <citation type="submission" date="2020-09" db="EMBL/GenBank/DDBJ databases">
        <title>A novel species.</title>
        <authorList>
            <person name="Gao J."/>
        </authorList>
    </citation>
    <scope>NUCLEOTIDE SEQUENCE [LARGE SCALE GENOMIC DNA]</scope>
    <source>
        <strain evidence="7 8">CRXT-Y-14</strain>
    </source>
</reference>
<keyword evidence="8" id="KW-1185">Reference proteome</keyword>
<keyword evidence="3 5" id="KW-1133">Transmembrane helix</keyword>
<feature type="transmembrane region" description="Helical" evidence="5">
    <location>
        <begin position="92"/>
        <end position="113"/>
    </location>
</feature>
<evidence type="ECO:0000256" key="2">
    <source>
        <dbReference type="ARBA" id="ARBA00022692"/>
    </source>
</evidence>
<gene>
    <name evidence="7" type="ORF">IAG42_31465</name>
</gene>
<keyword evidence="2 5" id="KW-0812">Transmembrane</keyword>
<dbReference type="KEGG" id="sxn:IAG42_31465"/>
<evidence type="ECO:0000256" key="4">
    <source>
        <dbReference type="ARBA" id="ARBA00023136"/>
    </source>
</evidence>
<dbReference type="GO" id="GO:0016020">
    <property type="term" value="C:membrane"/>
    <property type="evidence" value="ECO:0007669"/>
    <property type="project" value="UniProtKB-SubCell"/>
</dbReference>
<dbReference type="RefSeq" id="WP_188340341.1">
    <property type="nucleotide sequence ID" value="NZ_CP061281.1"/>
</dbReference>
<name>A0A7H1BG24_9ACTN</name>
<dbReference type="Pfam" id="PF13564">
    <property type="entry name" value="DoxX_2"/>
    <property type="match status" value="1"/>
</dbReference>